<dbReference type="InterPro" id="IPR027417">
    <property type="entry name" value="P-loop_NTPase"/>
</dbReference>
<feature type="binding site" evidence="6">
    <location>
        <begin position="112"/>
        <end position="119"/>
    </location>
    <ligand>
        <name>GTP</name>
        <dbReference type="ChEBI" id="CHEBI:37565"/>
    </ligand>
</feature>
<evidence type="ECO:0000256" key="2">
    <source>
        <dbReference type="ARBA" id="ARBA00020484"/>
    </source>
</evidence>
<dbReference type="InterPro" id="IPR009019">
    <property type="entry name" value="KH_sf_prok-type"/>
</dbReference>
<dbReference type="InterPro" id="IPR006073">
    <property type="entry name" value="GTP-bd"/>
</dbReference>
<evidence type="ECO:0000256" key="7">
    <source>
        <dbReference type="PROSITE-ProRule" id="PRU01050"/>
    </source>
</evidence>
<dbReference type="Gene3D" id="3.40.50.300">
    <property type="entry name" value="P-loop containing nucleotide triphosphate hydrolases"/>
    <property type="match status" value="1"/>
</dbReference>
<dbReference type="SUPFAM" id="SSF52540">
    <property type="entry name" value="P-loop containing nucleoside triphosphate hydrolases"/>
    <property type="match status" value="1"/>
</dbReference>
<dbReference type="HAMAP" id="MF_00367">
    <property type="entry name" value="GTPase_Era"/>
    <property type="match status" value="1"/>
</dbReference>
<feature type="domain" description="Era-type G" evidence="11">
    <location>
        <begin position="104"/>
        <end position="272"/>
    </location>
</feature>
<feature type="region of interest" description="Disordered" evidence="9">
    <location>
        <begin position="1"/>
        <end position="98"/>
    </location>
</feature>
<feature type="region of interest" description="G1" evidence="7">
    <location>
        <begin position="112"/>
        <end position="119"/>
    </location>
</feature>
<comment type="subunit">
    <text evidence="6">Monomer.</text>
</comment>
<dbReference type="InterPro" id="IPR015946">
    <property type="entry name" value="KH_dom-like_a/b"/>
</dbReference>
<name>A0ABU0MTM4_9PROT</name>
<dbReference type="PROSITE" id="PS50823">
    <property type="entry name" value="KH_TYPE_2"/>
    <property type="match status" value="1"/>
</dbReference>
<dbReference type="SUPFAM" id="SSF54814">
    <property type="entry name" value="Prokaryotic type KH domain (KH-domain type II)"/>
    <property type="match status" value="1"/>
</dbReference>
<keyword evidence="4 6" id="KW-0694">RNA-binding</keyword>
<comment type="caution">
    <text evidence="12">The sequence shown here is derived from an EMBL/GenBank/DDBJ whole genome shotgun (WGS) entry which is preliminary data.</text>
</comment>
<feature type="region of interest" description="G4" evidence="7">
    <location>
        <begin position="222"/>
        <end position="225"/>
    </location>
</feature>
<keyword evidence="3 6" id="KW-0547">Nucleotide-binding</keyword>
<dbReference type="Gene3D" id="3.30.300.20">
    <property type="match status" value="1"/>
</dbReference>
<dbReference type="NCBIfam" id="NF000908">
    <property type="entry name" value="PRK00089.1"/>
    <property type="match status" value="1"/>
</dbReference>
<dbReference type="CDD" id="cd04163">
    <property type="entry name" value="Era"/>
    <property type="match status" value="1"/>
</dbReference>
<evidence type="ECO:0000256" key="3">
    <source>
        <dbReference type="ARBA" id="ARBA00022741"/>
    </source>
</evidence>
<organism evidence="12 13">
    <name type="scientific">Azospirillum picis</name>
    <dbReference type="NCBI Taxonomy" id="488438"/>
    <lineage>
        <taxon>Bacteria</taxon>
        <taxon>Pseudomonadati</taxon>
        <taxon>Pseudomonadota</taxon>
        <taxon>Alphaproteobacteria</taxon>
        <taxon>Rhodospirillales</taxon>
        <taxon>Azospirillaceae</taxon>
        <taxon>Azospirillum</taxon>
    </lineage>
</organism>
<feature type="region of interest" description="G5" evidence="7">
    <location>
        <begin position="251"/>
        <end position="253"/>
    </location>
</feature>
<dbReference type="NCBIfam" id="TIGR00231">
    <property type="entry name" value="small_GTP"/>
    <property type="match status" value="1"/>
</dbReference>
<dbReference type="Pfam" id="PF01926">
    <property type="entry name" value="MMR_HSR1"/>
    <property type="match status" value="1"/>
</dbReference>
<evidence type="ECO:0000259" key="11">
    <source>
        <dbReference type="PROSITE" id="PS51713"/>
    </source>
</evidence>
<evidence type="ECO:0000256" key="4">
    <source>
        <dbReference type="ARBA" id="ARBA00022884"/>
    </source>
</evidence>
<comment type="function">
    <text evidence="6">An essential GTPase that binds both GDP and GTP, with rapid nucleotide exchange. Plays a role in 16S rRNA processing and 30S ribosomal subunit biogenesis and possibly also in cell cycle regulation and energy metabolism.</text>
</comment>
<feature type="domain" description="KH type-2" evidence="10">
    <location>
        <begin position="303"/>
        <end position="380"/>
    </location>
</feature>
<protein>
    <recommendedName>
        <fullName evidence="2 6">GTPase Era</fullName>
    </recommendedName>
</protein>
<dbReference type="PANTHER" id="PTHR42698:SF1">
    <property type="entry name" value="GTPASE ERA, MITOCHONDRIAL"/>
    <property type="match status" value="1"/>
</dbReference>
<sequence length="399" mass="43593">MTDGRDDIDKTKIETPVPVETAVPPEGAAGGEEHDLGAEGTGEGAGEGTDGGQPEGGELDDGFGDDDFEDGEYDDDDEDEDDGRPRGSVMPVLPPLPTMPENPRCGFVALVGAPNAGKSTLLNAMIGSKVSIVSPKVQTTRTRVLGITIQGDSQLIFVDTPGIFKPKRRLDRAMVAAAWQGAEDADVIGVLYDVSRRSIDEDTRSIVARLKEQGREAILILNKIDLVKRDVLLGIADAFRQEGIFTDIFMVSAFTADGVADLRQFLADRLPDGPWHFPEDQISDMPMRLLAAEITREKLFLQLHQELPYSATVETEVWEEFEDGSVKISQVVFVQRESQKAIVLGRGGQRIKALGSAARSELEGMLERRVHLILFVKVREGWVDDPERYSAWGLDFGAS</sequence>
<feature type="binding site" evidence="6">
    <location>
        <begin position="222"/>
        <end position="225"/>
    </location>
    <ligand>
        <name>GTP</name>
        <dbReference type="ChEBI" id="CHEBI:37565"/>
    </ligand>
</feature>
<dbReference type="CDD" id="cd22534">
    <property type="entry name" value="KH-II_Era"/>
    <property type="match status" value="1"/>
</dbReference>
<feature type="compositionally biased region" description="Gly residues" evidence="9">
    <location>
        <begin position="39"/>
        <end position="55"/>
    </location>
</feature>
<feature type="compositionally biased region" description="Basic and acidic residues" evidence="9">
    <location>
        <begin position="1"/>
        <end position="13"/>
    </location>
</feature>
<comment type="similarity">
    <text evidence="1 6 7 8">Belongs to the TRAFAC class TrmE-Era-EngA-EngB-Septin-like GTPase superfamily. Era GTPase family.</text>
</comment>
<dbReference type="InterPro" id="IPR005662">
    <property type="entry name" value="GTPase_Era-like"/>
</dbReference>
<evidence type="ECO:0000259" key="10">
    <source>
        <dbReference type="PROSITE" id="PS50823"/>
    </source>
</evidence>
<dbReference type="InterPro" id="IPR004044">
    <property type="entry name" value="KH_dom_type_2"/>
</dbReference>
<feature type="region of interest" description="G3" evidence="7">
    <location>
        <begin position="159"/>
        <end position="162"/>
    </location>
</feature>
<accession>A0ABU0MTM4</accession>
<keyword evidence="5 6" id="KW-0342">GTP-binding</keyword>
<evidence type="ECO:0000256" key="9">
    <source>
        <dbReference type="SAM" id="MobiDB-lite"/>
    </source>
</evidence>
<dbReference type="EMBL" id="JAUSVU010000031">
    <property type="protein sequence ID" value="MDQ0536766.1"/>
    <property type="molecule type" value="Genomic_DNA"/>
</dbReference>
<proteinExistence type="inferred from homology"/>
<evidence type="ECO:0000256" key="6">
    <source>
        <dbReference type="HAMAP-Rule" id="MF_00367"/>
    </source>
</evidence>
<keyword evidence="6" id="KW-0472">Membrane</keyword>
<feature type="compositionally biased region" description="Low complexity" evidence="9">
    <location>
        <begin position="14"/>
        <end position="27"/>
    </location>
</feature>
<keyword evidence="13" id="KW-1185">Reference proteome</keyword>
<reference evidence="12 13" key="1">
    <citation type="submission" date="2023-07" db="EMBL/GenBank/DDBJ databases">
        <title>Genomic Encyclopedia of Type Strains, Phase IV (KMG-IV): sequencing the most valuable type-strain genomes for metagenomic binning, comparative biology and taxonomic classification.</title>
        <authorList>
            <person name="Goeker M."/>
        </authorList>
    </citation>
    <scope>NUCLEOTIDE SEQUENCE [LARGE SCALE GENOMIC DNA]</scope>
    <source>
        <strain evidence="12 13">DSM 19922</strain>
    </source>
</reference>
<dbReference type="PANTHER" id="PTHR42698">
    <property type="entry name" value="GTPASE ERA"/>
    <property type="match status" value="1"/>
</dbReference>
<dbReference type="Proteomes" id="UP001244552">
    <property type="component" value="Unassembled WGS sequence"/>
</dbReference>
<feature type="compositionally biased region" description="Acidic residues" evidence="9">
    <location>
        <begin position="57"/>
        <end position="82"/>
    </location>
</feature>
<keyword evidence="6" id="KW-0963">Cytoplasm</keyword>
<dbReference type="InterPro" id="IPR005225">
    <property type="entry name" value="Small_GTP-bd"/>
</dbReference>
<feature type="binding site" evidence="6">
    <location>
        <begin position="159"/>
        <end position="163"/>
    </location>
    <ligand>
        <name>GTP</name>
        <dbReference type="ChEBI" id="CHEBI:37565"/>
    </ligand>
</feature>
<gene>
    <name evidence="6" type="primary">era</name>
    <name evidence="12" type="ORF">QO018_005664</name>
</gene>
<keyword evidence="6" id="KW-1003">Cell membrane</keyword>
<keyword evidence="6" id="KW-0690">Ribosome biogenesis</keyword>
<feature type="region of interest" description="G2" evidence="7">
    <location>
        <begin position="138"/>
        <end position="142"/>
    </location>
</feature>
<evidence type="ECO:0000256" key="1">
    <source>
        <dbReference type="ARBA" id="ARBA00007921"/>
    </source>
</evidence>
<evidence type="ECO:0000313" key="13">
    <source>
        <dbReference type="Proteomes" id="UP001244552"/>
    </source>
</evidence>
<dbReference type="InterPro" id="IPR030388">
    <property type="entry name" value="G_ERA_dom"/>
</dbReference>
<evidence type="ECO:0000313" key="12">
    <source>
        <dbReference type="EMBL" id="MDQ0536766.1"/>
    </source>
</evidence>
<evidence type="ECO:0000256" key="5">
    <source>
        <dbReference type="ARBA" id="ARBA00023134"/>
    </source>
</evidence>
<dbReference type="PROSITE" id="PS51713">
    <property type="entry name" value="G_ERA"/>
    <property type="match status" value="1"/>
</dbReference>
<evidence type="ECO:0000256" key="8">
    <source>
        <dbReference type="RuleBase" id="RU003761"/>
    </source>
</evidence>
<dbReference type="Pfam" id="PF07650">
    <property type="entry name" value="KH_2"/>
    <property type="match status" value="1"/>
</dbReference>
<keyword evidence="6" id="KW-0699">rRNA-binding</keyword>
<comment type="subcellular location">
    <subcellularLocation>
        <location evidence="6">Cytoplasm</location>
    </subcellularLocation>
    <subcellularLocation>
        <location evidence="6">Cell membrane</location>
        <topology evidence="6">Peripheral membrane protein</topology>
    </subcellularLocation>
</comment>
<dbReference type="NCBIfam" id="TIGR00436">
    <property type="entry name" value="era"/>
    <property type="match status" value="1"/>
</dbReference>